<dbReference type="Proteomes" id="UP000315082">
    <property type="component" value="Chromosome"/>
</dbReference>
<dbReference type="SUPFAM" id="SSF52833">
    <property type="entry name" value="Thioredoxin-like"/>
    <property type="match status" value="1"/>
</dbReference>
<evidence type="ECO:0008006" key="3">
    <source>
        <dbReference type="Google" id="ProtNLM"/>
    </source>
</evidence>
<accession>A0A518JSX8</accession>
<name>A0A518JSX8_9BACT</name>
<keyword evidence="2" id="KW-1185">Reference proteome</keyword>
<dbReference type="KEGG" id="rcf:Poly24_23580"/>
<gene>
    <name evidence="1" type="ORF">Poly24_23580</name>
</gene>
<dbReference type="Gene3D" id="3.40.30.10">
    <property type="entry name" value="Glutaredoxin"/>
    <property type="match status" value="1"/>
</dbReference>
<proteinExistence type="predicted"/>
<evidence type="ECO:0000313" key="2">
    <source>
        <dbReference type="Proteomes" id="UP000315082"/>
    </source>
</evidence>
<protein>
    <recommendedName>
        <fullName evidence="3">AhpC/TSA family protein</fullName>
    </recommendedName>
</protein>
<sequence>MNRRAPTEQVRLEFAVLSDQDADVAADDGVAWKVLERILHHMRKDRNSDRAEINGGNGCVLPIPATFVLNRNGVVTWRFVNLEYRQRAEPDDVIAAL</sequence>
<dbReference type="AlphaFoldDB" id="A0A518JSX8"/>
<dbReference type="InterPro" id="IPR036249">
    <property type="entry name" value="Thioredoxin-like_sf"/>
</dbReference>
<organism evidence="1 2">
    <name type="scientific">Rosistilla carotiformis</name>
    <dbReference type="NCBI Taxonomy" id="2528017"/>
    <lineage>
        <taxon>Bacteria</taxon>
        <taxon>Pseudomonadati</taxon>
        <taxon>Planctomycetota</taxon>
        <taxon>Planctomycetia</taxon>
        <taxon>Pirellulales</taxon>
        <taxon>Pirellulaceae</taxon>
        <taxon>Rosistilla</taxon>
    </lineage>
</organism>
<reference evidence="1 2" key="1">
    <citation type="submission" date="2019-02" db="EMBL/GenBank/DDBJ databases">
        <title>Deep-cultivation of Planctomycetes and their phenomic and genomic characterization uncovers novel biology.</title>
        <authorList>
            <person name="Wiegand S."/>
            <person name="Jogler M."/>
            <person name="Boedeker C."/>
            <person name="Pinto D."/>
            <person name="Vollmers J."/>
            <person name="Rivas-Marin E."/>
            <person name="Kohn T."/>
            <person name="Peeters S.H."/>
            <person name="Heuer A."/>
            <person name="Rast P."/>
            <person name="Oberbeckmann S."/>
            <person name="Bunk B."/>
            <person name="Jeske O."/>
            <person name="Meyerdierks A."/>
            <person name="Storesund J.E."/>
            <person name="Kallscheuer N."/>
            <person name="Luecker S."/>
            <person name="Lage O.M."/>
            <person name="Pohl T."/>
            <person name="Merkel B.J."/>
            <person name="Hornburger P."/>
            <person name="Mueller R.-W."/>
            <person name="Bruemmer F."/>
            <person name="Labrenz M."/>
            <person name="Spormann A.M."/>
            <person name="Op den Camp H."/>
            <person name="Overmann J."/>
            <person name="Amann R."/>
            <person name="Jetten M.S.M."/>
            <person name="Mascher T."/>
            <person name="Medema M.H."/>
            <person name="Devos D.P."/>
            <person name="Kaster A.-K."/>
            <person name="Ovreas L."/>
            <person name="Rohde M."/>
            <person name="Galperin M.Y."/>
            <person name="Jogler C."/>
        </authorList>
    </citation>
    <scope>NUCLEOTIDE SEQUENCE [LARGE SCALE GENOMIC DNA]</scope>
    <source>
        <strain evidence="1 2">Poly24</strain>
    </source>
</reference>
<dbReference type="EMBL" id="CP036348">
    <property type="protein sequence ID" value="QDV68646.1"/>
    <property type="molecule type" value="Genomic_DNA"/>
</dbReference>
<evidence type="ECO:0000313" key="1">
    <source>
        <dbReference type="EMBL" id="QDV68646.1"/>
    </source>
</evidence>